<accession>A0A4S4KRC6</accession>
<feature type="transmembrane region" description="Helical" evidence="7">
    <location>
        <begin position="180"/>
        <end position="201"/>
    </location>
</feature>
<dbReference type="Gene3D" id="1.20.1250.20">
    <property type="entry name" value="MFS general substrate transporter like domains"/>
    <property type="match status" value="1"/>
</dbReference>
<dbReference type="Pfam" id="PF07690">
    <property type="entry name" value="MFS_1"/>
    <property type="match status" value="1"/>
</dbReference>
<organism evidence="9 10">
    <name type="scientific">Hermanssonia centrifuga</name>
    <dbReference type="NCBI Taxonomy" id="98765"/>
    <lineage>
        <taxon>Eukaryota</taxon>
        <taxon>Fungi</taxon>
        <taxon>Dikarya</taxon>
        <taxon>Basidiomycota</taxon>
        <taxon>Agaricomycotina</taxon>
        <taxon>Agaricomycetes</taxon>
        <taxon>Polyporales</taxon>
        <taxon>Meruliaceae</taxon>
        <taxon>Hermanssonia</taxon>
    </lineage>
</organism>
<dbReference type="PROSITE" id="PS50850">
    <property type="entry name" value="MFS"/>
    <property type="match status" value="1"/>
</dbReference>
<feature type="transmembrane region" description="Helical" evidence="7">
    <location>
        <begin position="21"/>
        <end position="43"/>
    </location>
</feature>
<evidence type="ECO:0000256" key="5">
    <source>
        <dbReference type="ARBA" id="ARBA00023136"/>
    </source>
</evidence>
<feature type="transmembrane region" description="Helical" evidence="7">
    <location>
        <begin position="323"/>
        <end position="345"/>
    </location>
</feature>
<comment type="caution">
    <text evidence="9">The sequence shown here is derived from an EMBL/GenBank/DDBJ whole genome shotgun (WGS) entry which is preliminary data.</text>
</comment>
<feature type="transmembrane region" description="Helical" evidence="7">
    <location>
        <begin position="352"/>
        <end position="368"/>
    </location>
</feature>
<protein>
    <recommendedName>
        <fullName evidence="8">Major facilitator superfamily (MFS) profile domain-containing protein</fullName>
    </recommendedName>
</protein>
<dbReference type="Proteomes" id="UP000309038">
    <property type="component" value="Unassembled WGS sequence"/>
</dbReference>
<evidence type="ECO:0000256" key="6">
    <source>
        <dbReference type="SAM" id="MobiDB-lite"/>
    </source>
</evidence>
<keyword evidence="4 7" id="KW-1133">Transmembrane helix</keyword>
<dbReference type="AlphaFoldDB" id="A0A4S4KRC6"/>
<sequence length="418" mass="45131">MSLSQPIHPGSMPWGLKWRSSVWYVTLVVGLGVTVDLLVYSIIIPVLPFQLERLGYNGVSGLVGWLLFGYSGGLVLATIPIAMLSEKYNNRTYPLIAGQLILIGSQIMLMEAPKYWVMIIARILQGVSSSMIWVVGLALLCDTCPERIVGRQLGMAMTGLSLGILIGPPVGGALYNKFGFRGPFILGVIVTAVDLVGRWLIIERKDALLYGLDPGALPAASAEEGVDAPGLTKERSAPAEDIQLVDEGGPNAQPNVTDNLTSQPSNNGTPKLPLLGIVGKLIRSPRAIACLFNTLVYGVVFTAQETALPLHLQATYNLDPSKVGLVFLAAVVPSIFSSPFAGWWADNRGTEFITVVCLIASIPWWVLITIRSPLALFIVFLAFEYQGVMKVLDMRMFMAPSICATELALHWGPSLGVR</sequence>
<dbReference type="InterPro" id="IPR020846">
    <property type="entry name" value="MFS_dom"/>
</dbReference>
<dbReference type="PANTHER" id="PTHR23506:SF23">
    <property type="entry name" value="GH10249P"/>
    <property type="match status" value="1"/>
</dbReference>
<keyword evidence="2" id="KW-0813">Transport</keyword>
<feature type="transmembrane region" description="Helical" evidence="7">
    <location>
        <begin position="63"/>
        <end position="85"/>
    </location>
</feature>
<dbReference type="GO" id="GO:0016020">
    <property type="term" value="C:membrane"/>
    <property type="evidence" value="ECO:0007669"/>
    <property type="project" value="UniProtKB-SubCell"/>
</dbReference>
<feature type="domain" description="Major facilitator superfamily (MFS) profile" evidence="8">
    <location>
        <begin position="25"/>
        <end position="418"/>
    </location>
</feature>
<comment type="subcellular location">
    <subcellularLocation>
        <location evidence="1">Membrane</location>
        <topology evidence="1">Multi-pass membrane protein</topology>
    </subcellularLocation>
</comment>
<proteinExistence type="predicted"/>
<feature type="transmembrane region" description="Helical" evidence="7">
    <location>
        <begin position="92"/>
        <end position="109"/>
    </location>
</feature>
<dbReference type="EMBL" id="SGPJ01000080">
    <property type="protein sequence ID" value="THG99419.1"/>
    <property type="molecule type" value="Genomic_DNA"/>
</dbReference>
<evidence type="ECO:0000256" key="4">
    <source>
        <dbReference type="ARBA" id="ARBA00022989"/>
    </source>
</evidence>
<feature type="region of interest" description="Disordered" evidence="6">
    <location>
        <begin position="245"/>
        <end position="267"/>
    </location>
</feature>
<keyword evidence="10" id="KW-1185">Reference proteome</keyword>
<reference evidence="9 10" key="1">
    <citation type="submission" date="2019-02" db="EMBL/GenBank/DDBJ databases">
        <title>Genome sequencing of the rare red list fungi Phlebia centrifuga.</title>
        <authorList>
            <person name="Buettner E."/>
            <person name="Kellner H."/>
        </authorList>
    </citation>
    <scope>NUCLEOTIDE SEQUENCE [LARGE SCALE GENOMIC DNA]</scope>
    <source>
        <strain evidence="9 10">DSM 108282</strain>
    </source>
</reference>
<evidence type="ECO:0000256" key="1">
    <source>
        <dbReference type="ARBA" id="ARBA00004141"/>
    </source>
</evidence>
<evidence type="ECO:0000256" key="3">
    <source>
        <dbReference type="ARBA" id="ARBA00022692"/>
    </source>
</evidence>
<dbReference type="GO" id="GO:0022857">
    <property type="term" value="F:transmembrane transporter activity"/>
    <property type="evidence" value="ECO:0007669"/>
    <property type="project" value="InterPro"/>
</dbReference>
<evidence type="ECO:0000256" key="7">
    <source>
        <dbReference type="SAM" id="Phobius"/>
    </source>
</evidence>
<gene>
    <name evidence="9" type="ORF">EW026_g2906</name>
</gene>
<dbReference type="InterPro" id="IPR036259">
    <property type="entry name" value="MFS_trans_sf"/>
</dbReference>
<evidence type="ECO:0000313" key="10">
    <source>
        <dbReference type="Proteomes" id="UP000309038"/>
    </source>
</evidence>
<keyword evidence="5 7" id="KW-0472">Membrane</keyword>
<dbReference type="PANTHER" id="PTHR23506">
    <property type="entry name" value="GH10249P"/>
    <property type="match status" value="1"/>
</dbReference>
<name>A0A4S4KRC6_9APHY</name>
<evidence type="ECO:0000313" key="9">
    <source>
        <dbReference type="EMBL" id="THG99419.1"/>
    </source>
</evidence>
<dbReference type="InterPro" id="IPR011701">
    <property type="entry name" value="MFS"/>
</dbReference>
<dbReference type="SUPFAM" id="SSF103473">
    <property type="entry name" value="MFS general substrate transporter"/>
    <property type="match status" value="1"/>
</dbReference>
<dbReference type="CDD" id="cd17325">
    <property type="entry name" value="MFS_MdtG_SLC18_like"/>
    <property type="match status" value="1"/>
</dbReference>
<feature type="compositionally biased region" description="Polar residues" evidence="6">
    <location>
        <begin position="252"/>
        <end position="267"/>
    </location>
</feature>
<feature type="transmembrane region" description="Helical" evidence="7">
    <location>
        <begin position="287"/>
        <end position="303"/>
    </location>
</feature>
<feature type="transmembrane region" description="Helical" evidence="7">
    <location>
        <begin position="153"/>
        <end position="174"/>
    </location>
</feature>
<dbReference type="InterPro" id="IPR050930">
    <property type="entry name" value="MFS_Vesicular_Transporter"/>
</dbReference>
<evidence type="ECO:0000256" key="2">
    <source>
        <dbReference type="ARBA" id="ARBA00022448"/>
    </source>
</evidence>
<keyword evidence="3 7" id="KW-0812">Transmembrane</keyword>
<feature type="transmembrane region" description="Helical" evidence="7">
    <location>
        <begin position="115"/>
        <end position="141"/>
    </location>
</feature>
<evidence type="ECO:0000259" key="8">
    <source>
        <dbReference type="PROSITE" id="PS50850"/>
    </source>
</evidence>